<evidence type="ECO:0000259" key="9">
    <source>
        <dbReference type="Pfam" id="PF00628"/>
    </source>
</evidence>
<dbReference type="PANTHER" id="PTHR45888:SF5">
    <property type="entry name" value="D4, ISOFORM A"/>
    <property type="match status" value="1"/>
</dbReference>
<evidence type="ECO:0000313" key="11">
    <source>
        <dbReference type="Proteomes" id="UP000784294"/>
    </source>
</evidence>
<dbReference type="GO" id="GO:0005634">
    <property type="term" value="C:nucleus"/>
    <property type="evidence" value="ECO:0007669"/>
    <property type="project" value="UniProtKB-SubCell"/>
</dbReference>
<keyword evidence="6" id="KW-0805">Transcription regulation</keyword>
<evidence type="ECO:0000256" key="7">
    <source>
        <dbReference type="ARBA" id="ARBA00023163"/>
    </source>
</evidence>
<keyword evidence="2" id="KW-0479">Metal-binding</keyword>
<dbReference type="EMBL" id="CAAALY010084655">
    <property type="protein sequence ID" value="VEL27069.1"/>
    <property type="molecule type" value="Genomic_DNA"/>
</dbReference>
<comment type="subcellular location">
    <subcellularLocation>
        <location evidence="1">Nucleus</location>
    </subcellularLocation>
</comment>
<keyword evidence="4" id="KW-0863">Zinc-finger</keyword>
<feature type="domain" description="PHD-type" evidence="9">
    <location>
        <begin position="6"/>
        <end position="47"/>
    </location>
</feature>
<sequence length="62" mass="7141">MENKKSGRPEGMVRCSDCGRCAHFSCLQFTPNMIASVRTYRWQCLECKTCWLCGTSENDHAY</sequence>
<keyword evidence="3" id="KW-0677">Repeat</keyword>
<keyword evidence="7" id="KW-0804">Transcription</keyword>
<evidence type="ECO:0000256" key="5">
    <source>
        <dbReference type="ARBA" id="ARBA00022833"/>
    </source>
</evidence>
<organism evidence="10 11">
    <name type="scientific">Protopolystoma xenopodis</name>
    <dbReference type="NCBI Taxonomy" id="117903"/>
    <lineage>
        <taxon>Eukaryota</taxon>
        <taxon>Metazoa</taxon>
        <taxon>Spiralia</taxon>
        <taxon>Lophotrochozoa</taxon>
        <taxon>Platyhelminthes</taxon>
        <taxon>Monogenea</taxon>
        <taxon>Polyopisthocotylea</taxon>
        <taxon>Polystomatidea</taxon>
        <taxon>Polystomatidae</taxon>
        <taxon>Protopolystoma</taxon>
    </lineage>
</organism>
<dbReference type="Proteomes" id="UP000784294">
    <property type="component" value="Unassembled WGS sequence"/>
</dbReference>
<accession>A0A448X3Q4</accession>
<name>A0A448X3Q4_9PLAT</name>
<evidence type="ECO:0000256" key="6">
    <source>
        <dbReference type="ARBA" id="ARBA00023015"/>
    </source>
</evidence>
<proteinExistence type="predicted"/>
<evidence type="ECO:0000256" key="2">
    <source>
        <dbReference type="ARBA" id="ARBA00022723"/>
    </source>
</evidence>
<comment type="caution">
    <text evidence="10">The sequence shown here is derived from an EMBL/GenBank/DDBJ whole genome shotgun (WGS) entry which is preliminary data.</text>
</comment>
<dbReference type="InterPro" id="IPR019787">
    <property type="entry name" value="Znf_PHD-finger"/>
</dbReference>
<gene>
    <name evidence="10" type="ORF">PXEA_LOCUS20509</name>
</gene>
<dbReference type="PANTHER" id="PTHR45888">
    <property type="entry name" value="HL01030P-RELATED"/>
    <property type="match status" value="1"/>
</dbReference>
<keyword evidence="5" id="KW-0862">Zinc</keyword>
<keyword evidence="11" id="KW-1185">Reference proteome</keyword>
<dbReference type="GO" id="GO:0008270">
    <property type="term" value="F:zinc ion binding"/>
    <property type="evidence" value="ECO:0007669"/>
    <property type="project" value="UniProtKB-KW"/>
</dbReference>
<dbReference type="OrthoDB" id="1903104at2759"/>
<keyword evidence="8" id="KW-0539">Nucleus</keyword>
<dbReference type="Gene3D" id="3.30.40.10">
    <property type="entry name" value="Zinc/RING finger domain, C3HC4 (zinc finger)"/>
    <property type="match status" value="1"/>
</dbReference>
<dbReference type="AlphaFoldDB" id="A0A448X3Q4"/>
<dbReference type="InterPro" id="IPR011011">
    <property type="entry name" value="Znf_FYVE_PHD"/>
</dbReference>
<evidence type="ECO:0000256" key="1">
    <source>
        <dbReference type="ARBA" id="ARBA00004123"/>
    </source>
</evidence>
<protein>
    <recommendedName>
        <fullName evidence="9">PHD-type domain-containing protein</fullName>
    </recommendedName>
</protein>
<dbReference type="InterPro" id="IPR013083">
    <property type="entry name" value="Znf_RING/FYVE/PHD"/>
</dbReference>
<reference evidence="10" key="1">
    <citation type="submission" date="2018-11" db="EMBL/GenBank/DDBJ databases">
        <authorList>
            <consortium name="Pathogen Informatics"/>
        </authorList>
    </citation>
    <scope>NUCLEOTIDE SEQUENCE</scope>
</reference>
<evidence type="ECO:0000256" key="3">
    <source>
        <dbReference type="ARBA" id="ARBA00022737"/>
    </source>
</evidence>
<dbReference type="Pfam" id="PF00628">
    <property type="entry name" value="PHD"/>
    <property type="match status" value="1"/>
</dbReference>
<evidence type="ECO:0000256" key="4">
    <source>
        <dbReference type="ARBA" id="ARBA00022771"/>
    </source>
</evidence>
<evidence type="ECO:0000256" key="8">
    <source>
        <dbReference type="ARBA" id="ARBA00023242"/>
    </source>
</evidence>
<dbReference type="SUPFAM" id="SSF57903">
    <property type="entry name" value="FYVE/PHD zinc finger"/>
    <property type="match status" value="1"/>
</dbReference>
<evidence type="ECO:0000313" key="10">
    <source>
        <dbReference type="EMBL" id="VEL27069.1"/>
    </source>
</evidence>